<dbReference type="InterPro" id="IPR000182">
    <property type="entry name" value="GNAT_dom"/>
</dbReference>
<keyword evidence="6" id="KW-1185">Reference proteome</keyword>
<dbReference type="InterPro" id="IPR050832">
    <property type="entry name" value="Bact_Acetyltransf"/>
</dbReference>
<evidence type="ECO:0000313" key="5">
    <source>
        <dbReference type="EMBL" id="CCQ37313.1"/>
    </source>
</evidence>
<dbReference type="RefSeq" id="WP_015410058.1">
    <property type="nucleotide sequence ID" value="NC_020388.1"/>
</dbReference>
<evidence type="ECO:0000256" key="2">
    <source>
        <dbReference type="ARBA" id="ARBA00023315"/>
    </source>
</evidence>
<reference evidence="5 6" key="1">
    <citation type="journal article" date="2013" name="Genome Announc.">
        <title>Genome of the haloarchaeon Natronomonas moolapensis, a neutrophilic member of a previously haloalkaliphilic genus.</title>
        <authorList>
            <person name="Dyall-Smith M.L."/>
            <person name="Pfeiffer F."/>
            <person name="Oberwinkler T."/>
            <person name="Klee K."/>
            <person name="Rampp M."/>
            <person name="Palm P."/>
            <person name="Gross K."/>
            <person name="Schuster S.C."/>
            <person name="Oesterhelt D."/>
        </authorList>
    </citation>
    <scope>NUCLEOTIDE SEQUENCE [LARGE SCALE GENOMIC DNA]</scope>
    <source>
        <strain evidence="6">DSM 18674 / JCM 14361 / 8.8.11</strain>
    </source>
</reference>
<evidence type="ECO:0000256" key="3">
    <source>
        <dbReference type="SAM" id="MobiDB-lite"/>
    </source>
</evidence>
<dbReference type="STRING" id="268739.Nmlp_3176"/>
<dbReference type="KEGG" id="nmo:Nmlp_3176"/>
<feature type="region of interest" description="Disordered" evidence="3">
    <location>
        <begin position="67"/>
        <end position="97"/>
    </location>
</feature>
<gene>
    <name evidence="5" type="ordered locus">Nmlp_3176</name>
</gene>
<dbReference type="PROSITE" id="PS51186">
    <property type="entry name" value="GNAT"/>
    <property type="match status" value="1"/>
</dbReference>
<feature type="compositionally biased region" description="Polar residues" evidence="3">
    <location>
        <begin position="74"/>
        <end position="85"/>
    </location>
</feature>
<dbReference type="EMBL" id="HF582854">
    <property type="protein sequence ID" value="CCQ37313.1"/>
    <property type="molecule type" value="Genomic_DNA"/>
</dbReference>
<proteinExistence type="predicted"/>
<evidence type="ECO:0000259" key="4">
    <source>
        <dbReference type="PROSITE" id="PS51186"/>
    </source>
</evidence>
<dbReference type="PANTHER" id="PTHR43877">
    <property type="entry name" value="AMINOALKYLPHOSPHONATE N-ACETYLTRANSFERASE-RELATED-RELATED"/>
    <property type="match status" value="1"/>
</dbReference>
<keyword evidence="2 5" id="KW-0012">Acyltransferase</keyword>
<feature type="domain" description="N-acetyltransferase" evidence="4">
    <location>
        <begin position="1"/>
        <end position="173"/>
    </location>
</feature>
<evidence type="ECO:0000256" key="1">
    <source>
        <dbReference type="ARBA" id="ARBA00022679"/>
    </source>
</evidence>
<dbReference type="eggNOG" id="arCOG00839">
    <property type="taxonomic scope" value="Archaea"/>
</dbReference>
<dbReference type="EC" id="2.3.1.-" evidence="5"/>
<sequence length="173" mass="18356">MEIRRIDGGRPPDAVSVRRAVFVDEQGVPAELELDGRDEEATHFVASDGGRPVGTARLRAYGGAVDCGTDDETAGQSEGTASKGATASGEESADPTAVAKVERVAVRAERRGEGIGRELMAAVERAADAAGYGRLVLHAQVSVVSFYERLGYEAVGDPFEEAEIPHRRMSKEL</sequence>
<organism evidence="5 6">
    <name type="scientific">Natronomonas moolapensis (strain DSM 18674 / CECT 7526 / JCM 14361 / 8.8.11)</name>
    <dbReference type="NCBI Taxonomy" id="268739"/>
    <lineage>
        <taxon>Archaea</taxon>
        <taxon>Methanobacteriati</taxon>
        <taxon>Methanobacteriota</taxon>
        <taxon>Stenosarchaea group</taxon>
        <taxon>Halobacteria</taxon>
        <taxon>Halobacteriales</taxon>
        <taxon>Natronomonadaceae</taxon>
        <taxon>Natronomonas</taxon>
    </lineage>
</organism>
<evidence type="ECO:0000313" key="6">
    <source>
        <dbReference type="Proteomes" id="UP000011867"/>
    </source>
</evidence>
<dbReference type="HOGENOM" id="CLU_056607_6_2_2"/>
<protein>
    <submittedName>
        <fullName evidence="5">GNAT family acetyltransferase</fullName>
        <ecNumber evidence="5">2.3.1.-</ecNumber>
    </submittedName>
</protein>
<dbReference type="SUPFAM" id="SSF55729">
    <property type="entry name" value="Acyl-CoA N-acyltransferases (Nat)"/>
    <property type="match status" value="1"/>
</dbReference>
<dbReference type="InterPro" id="IPR016181">
    <property type="entry name" value="Acyl_CoA_acyltransferase"/>
</dbReference>
<dbReference type="Pfam" id="PF13673">
    <property type="entry name" value="Acetyltransf_10"/>
    <property type="match status" value="1"/>
</dbReference>
<dbReference type="GO" id="GO:0016747">
    <property type="term" value="F:acyltransferase activity, transferring groups other than amino-acyl groups"/>
    <property type="evidence" value="ECO:0007669"/>
    <property type="project" value="InterPro"/>
</dbReference>
<dbReference type="AlphaFoldDB" id="M1XL94"/>
<dbReference type="CDD" id="cd04301">
    <property type="entry name" value="NAT_SF"/>
    <property type="match status" value="1"/>
</dbReference>
<dbReference type="PANTHER" id="PTHR43877:SF2">
    <property type="entry name" value="AMINOALKYLPHOSPHONATE N-ACETYLTRANSFERASE-RELATED"/>
    <property type="match status" value="1"/>
</dbReference>
<name>M1XL94_NATM8</name>
<dbReference type="Gene3D" id="3.40.630.30">
    <property type="match status" value="1"/>
</dbReference>
<accession>M1XL94</accession>
<dbReference type="GeneID" id="14651740"/>
<dbReference type="Proteomes" id="UP000011867">
    <property type="component" value="Chromosome"/>
</dbReference>
<keyword evidence="1 5" id="KW-0808">Transferase</keyword>
<dbReference type="OrthoDB" id="111868at2157"/>